<dbReference type="PANTHER" id="PTHR12730">
    <property type="entry name" value="HSDA/SDA1-RELATED"/>
    <property type="match status" value="1"/>
</dbReference>
<feature type="compositionally biased region" description="Basic and acidic residues" evidence="1">
    <location>
        <begin position="931"/>
        <end position="947"/>
    </location>
</feature>
<dbReference type="InterPro" id="IPR027312">
    <property type="entry name" value="Sda1"/>
</dbReference>
<feature type="compositionally biased region" description="Basic residues" evidence="1">
    <location>
        <begin position="320"/>
        <end position="346"/>
    </location>
</feature>
<dbReference type="GO" id="GO:0042273">
    <property type="term" value="P:ribosomal large subunit biogenesis"/>
    <property type="evidence" value="ECO:0007669"/>
    <property type="project" value="InterPro"/>
</dbReference>
<name>A0AAV7G8V8_DENCH</name>
<evidence type="ECO:0008006" key="6">
    <source>
        <dbReference type="Google" id="ProtNLM"/>
    </source>
</evidence>
<dbReference type="GO" id="GO:0005730">
    <property type="term" value="C:nucleolus"/>
    <property type="evidence" value="ECO:0007669"/>
    <property type="project" value="TreeGrafter"/>
</dbReference>
<reference evidence="4 5" key="1">
    <citation type="journal article" date="2021" name="Hortic Res">
        <title>Chromosome-scale assembly of the Dendrobium chrysotoxum genome enhances the understanding of orchid evolution.</title>
        <authorList>
            <person name="Zhang Y."/>
            <person name="Zhang G.Q."/>
            <person name="Zhang D."/>
            <person name="Liu X.D."/>
            <person name="Xu X.Y."/>
            <person name="Sun W.H."/>
            <person name="Yu X."/>
            <person name="Zhu X."/>
            <person name="Wang Z.W."/>
            <person name="Zhao X."/>
            <person name="Zhong W.Y."/>
            <person name="Chen H."/>
            <person name="Yin W.L."/>
            <person name="Huang T."/>
            <person name="Niu S.C."/>
            <person name="Liu Z.J."/>
        </authorList>
    </citation>
    <scope>NUCLEOTIDE SEQUENCE [LARGE SCALE GENOMIC DNA]</scope>
    <source>
        <strain evidence="4">Lindl</strain>
    </source>
</reference>
<dbReference type="SUPFAM" id="SSF48371">
    <property type="entry name" value="ARM repeat"/>
    <property type="match status" value="1"/>
</dbReference>
<accession>A0AAV7G8V8</accession>
<evidence type="ECO:0000313" key="4">
    <source>
        <dbReference type="EMBL" id="KAH0452846.1"/>
    </source>
</evidence>
<dbReference type="InterPro" id="IPR048292">
    <property type="entry name" value="SDA1_C"/>
</dbReference>
<feature type="region of interest" description="Disordered" evidence="1">
    <location>
        <begin position="320"/>
        <end position="355"/>
    </location>
</feature>
<dbReference type="GO" id="GO:0000055">
    <property type="term" value="P:ribosomal large subunit export from nucleus"/>
    <property type="evidence" value="ECO:0007669"/>
    <property type="project" value="InterPro"/>
</dbReference>
<feature type="domain" description="SDA1 N-terminal" evidence="2">
    <location>
        <begin position="533"/>
        <end position="645"/>
    </location>
</feature>
<evidence type="ECO:0000313" key="5">
    <source>
        <dbReference type="Proteomes" id="UP000775213"/>
    </source>
</evidence>
<dbReference type="EMBL" id="JAGFBR010000016">
    <property type="protein sequence ID" value="KAH0452846.1"/>
    <property type="molecule type" value="Genomic_DNA"/>
</dbReference>
<dbReference type="PANTHER" id="PTHR12730:SF0">
    <property type="entry name" value="PROTEIN SDA1 HOMOLOG"/>
    <property type="match status" value="1"/>
</dbReference>
<dbReference type="InterPro" id="IPR016024">
    <property type="entry name" value="ARM-type_fold"/>
</dbReference>
<dbReference type="Pfam" id="PF08158">
    <property type="entry name" value="SDA1_HEAT"/>
    <property type="match status" value="2"/>
</dbReference>
<feature type="domain" description="SDA1 C-terminal" evidence="3">
    <location>
        <begin position="979"/>
        <end position="1024"/>
    </location>
</feature>
<comment type="caution">
    <text evidence="4">The sequence shown here is derived from an EMBL/GenBank/DDBJ whole genome shotgun (WGS) entry which is preliminary data.</text>
</comment>
<feature type="compositionally biased region" description="Polar residues" evidence="1">
    <location>
        <begin position="917"/>
        <end position="930"/>
    </location>
</feature>
<dbReference type="InterPro" id="IPR012977">
    <property type="entry name" value="SDA1_N"/>
</dbReference>
<proteinExistence type="predicted"/>
<feature type="region of interest" description="Disordered" evidence="1">
    <location>
        <begin position="906"/>
        <end position="947"/>
    </location>
</feature>
<evidence type="ECO:0000256" key="1">
    <source>
        <dbReference type="SAM" id="MobiDB-lite"/>
    </source>
</evidence>
<feature type="compositionally biased region" description="Basic and acidic residues" evidence="1">
    <location>
        <begin position="832"/>
        <end position="851"/>
    </location>
</feature>
<feature type="region of interest" description="Disordered" evidence="1">
    <location>
        <begin position="959"/>
        <end position="1026"/>
    </location>
</feature>
<sequence length="1026" mass="116115">MAATTVTHLLSPESLSASGKAAERLSLPLLQSRMKLDPEGYEAELLLIYRHFESTLHLFQQQSALSPSSDPVLSKDLGDLAMFLAHMIPFYPLRLVKFPLQVSDILRTDARALPSSLRCHLVQAIILLVNRKIIGLEELLELFMDLQIIGDRTLRKLAFSHVVHSIRRMNKKHKNEAQNQKLQNVLFKQLQGDEELRARRSLVVLCDLHRRKVWFDERTANAICNACFHSSSRVMLAALSFLLGFEHIEDDADDSEVSSSDDDEISQNPQVVLSREDVYKLQKSIYPMHYSVFPLIQDEWFAREAFSLFLVLSDNARAKHKGTASSKRKKKAKLQRVIRSMKRQQRRSSEKSGSYSYSPLVHLKDAQASASSWYHITFLGPMATKKVDALESEIEQIKSDMEGKFSTMERMFSSMKRRFSSMERRFSFMENRLGRLEEMMRKLMKMQSKTPLTVLMTNPNQDLIGISLAESKGKEIRREEFNEGSFFHQEPSSRALISGILGFPDEGTTRREFFGGGDRVADHYERHFGTWFFQVRMMMLKVIARTIGLHCLILLNFYPFLQRYVQPHQRDVTNLLAAGIQACHDKVPPDAVEPLFRQIVNQFVHDRSRPEAIAVGLNVVREMCLRMPLLMNEDLLQDLALYKKSHEKAVSIAARSLITLFREICPSLLVKKDRGRPIDPTARPKAFGEVSVASDVPGIELLQHEDELTTSSDDDMDAGDAVIEVNHSWPLGTDEATGELEDEADTKEDEGSAKDDGEEGNTINLNANASDDSDDLDDGVELDSNDEGSENDDSADASDYEEIDEPKAQQTSADEYDEDNEDDSGDDVENSDVEKVEDEPRKKKRKLEDHVGNLNAADASLRALKRLAGIKTAKASTDGADGFLSNEDFQRIKKLKASKEAKQALSQHGLLGKDAKSTPTTFKIPSSEQLSTKRLDPAKLEAHIRSKLSKEERLALVRAGREDRGQYQARAAVKQKKTGGLSNRQKQHKKAMPLAAKRDRAARSRQEKKQRQKRSGKQFKGRKAWK</sequence>
<organism evidence="4 5">
    <name type="scientific">Dendrobium chrysotoxum</name>
    <name type="common">Orchid</name>
    <dbReference type="NCBI Taxonomy" id="161865"/>
    <lineage>
        <taxon>Eukaryota</taxon>
        <taxon>Viridiplantae</taxon>
        <taxon>Streptophyta</taxon>
        <taxon>Embryophyta</taxon>
        <taxon>Tracheophyta</taxon>
        <taxon>Spermatophyta</taxon>
        <taxon>Magnoliopsida</taxon>
        <taxon>Liliopsida</taxon>
        <taxon>Asparagales</taxon>
        <taxon>Orchidaceae</taxon>
        <taxon>Epidendroideae</taxon>
        <taxon>Malaxideae</taxon>
        <taxon>Dendrobiinae</taxon>
        <taxon>Dendrobium</taxon>
    </lineage>
</organism>
<feature type="compositionally biased region" description="Acidic residues" evidence="1">
    <location>
        <begin position="771"/>
        <end position="804"/>
    </location>
</feature>
<feature type="compositionally biased region" description="Acidic residues" evidence="1">
    <location>
        <begin position="814"/>
        <end position="831"/>
    </location>
</feature>
<dbReference type="Proteomes" id="UP000775213">
    <property type="component" value="Unassembled WGS sequence"/>
</dbReference>
<feature type="compositionally biased region" description="Acidic residues" evidence="1">
    <location>
        <begin position="736"/>
        <end position="748"/>
    </location>
</feature>
<protein>
    <recommendedName>
        <fullName evidence="6">Protein SDA1</fullName>
    </recommendedName>
</protein>
<keyword evidence="5" id="KW-1185">Reference proteome</keyword>
<evidence type="ECO:0000259" key="3">
    <source>
        <dbReference type="Pfam" id="PF21638"/>
    </source>
</evidence>
<evidence type="ECO:0000259" key="2">
    <source>
        <dbReference type="Pfam" id="PF08158"/>
    </source>
</evidence>
<feature type="compositionally biased region" description="Basic and acidic residues" evidence="1">
    <location>
        <begin position="996"/>
        <end position="1009"/>
    </location>
</feature>
<gene>
    <name evidence="4" type="ORF">IEQ34_017170</name>
</gene>
<feature type="compositionally biased region" description="Basic residues" evidence="1">
    <location>
        <begin position="1010"/>
        <end position="1026"/>
    </location>
</feature>
<feature type="region of interest" description="Disordered" evidence="1">
    <location>
        <begin position="726"/>
        <end position="851"/>
    </location>
</feature>
<dbReference type="Pfam" id="PF21638">
    <property type="entry name" value="SDA1_C"/>
    <property type="match status" value="1"/>
</dbReference>
<feature type="domain" description="SDA1 N-terminal" evidence="2">
    <location>
        <begin position="83"/>
        <end position="263"/>
    </location>
</feature>
<dbReference type="AlphaFoldDB" id="A0AAV7G8V8"/>
<dbReference type="Gene3D" id="3.90.20.10">
    <property type="match status" value="1"/>
</dbReference>